<evidence type="ECO:0000313" key="2">
    <source>
        <dbReference type="EMBL" id="SHF49069.1"/>
    </source>
</evidence>
<organism evidence="2 3">
    <name type="scientific">Cnuella takakiae</name>
    <dbReference type="NCBI Taxonomy" id="1302690"/>
    <lineage>
        <taxon>Bacteria</taxon>
        <taxon>Pseudomonadati</taxon>
        <taxon>Bacteroidota</taxon>
        <taxon>Chitinophagia</taxon>
        <taxon>Chitinophagales</taxon>
        <taxon>Chitinophagaceae</taxon>
        <taxon>Cnuella</taxon>
    </lineage>
</organism>
<gene>
    <name evidence="2" type="ORF">SAMN05444008_108210</name>
</gene>
<protein>
    <submittedName>
        <fullName evidence="2">Peptidase family M48</fullName>
    </submittedName>
</protein>
<dbReference type="RefSeq" id="WP_073043502.1">
    <property type="nucleotide sequence ID" value="NZ_FQUO01000008.1"/>
</dbReference>
<dbReference type="Gene3D" id="3.30.2010.10">
    <property type="entry name" value="Metalloproteases ('zincins'), catalytic domain"/>
    <property type="match status" value="1"/>
</dbReference>
<evidence type="ECO:0000256" key="1">
    <source>
        <dbReference type="SAM" id="SignalP"/>
    </source>
</evidence>
<name>A0A1M5C2W0_9BACT</name>
<dbReference type="AlphaFoldDB" id="A0A1M5C2W0"/>
<evidence type="ECO:0000313" key="3">
    <source>
        <dbReference type="Proteomes" id="UP000184368"/>
    </source>
</evidence>
<dbReference type="OrthoDB" id="1173761at2"/>
<sequence>MKNLLFLLLNLCLVAGASAQQTRPVGSHQAPANWTPNTQTNFASASDAKLYAQQIVDVVGLKANFELMPARVDNAAAVTYGGRRYVLYNPNFINALVQKTGNKWAAISVLAHEIGHHLNGHTVTMNGSHPATELEADEFSGFVLRKMGASLTDAQAAMQLLASQTASRTHPARQDRLAYIAKGWQNAGGNAMRDVAVQRTPQSAPVQEPVYQQAPIERQPATASRSIIGTVRFDASPNSRYFVTDNYQVVQVQNQVAKPVAKVARMNDSRFPYVIYDEQNTKLIVSATGAIYTTNGRQVGSMRAYNG</sequence>
<accession>A0A1M5C2W0</accession>
<dbReference type="EMBL" id="FQUO01000008">
    <property type="protein sequence ID" value="SHF49069.1"/>
    <property type="molecule type" value="Genomic_DNA"/>
</dbReference>
<dbReference type="Proteomes" id="UP000184368">
    <property type="component" value="Unassembled WGS sequence"/>
</dbReference>
<dbReference type="STRING" id="1302690.BUE76_18290"/>
<reference evidence="2 3" key="1">
    <citation type="submission" date="2016-11" db="EMBL/GenBank/DDBJ databases">
        <authorList>
            <person name="Jaros S."/>
            <person name="Januszkiewicz K."/>
            <person name="Wedrychowicz H."/>
        </authorList>
    </citation>
    <scope>NUCLEOTIDE SEQUENCE [LARGE SCALE GENOMIC DNA]</scope>
    <source>
        <strain evidence="2 3">DSM 26897</strain>
    </source>
</reference>
<keyword evidence="3" id="KW-1185">Reference proteome</keyword>
<proteinExistence type="predicted"/>
<keyword evidence="1" id="KW-0732">Signal</keyword>
<feature type="signal peptide" evidence="1">
    <location>
        <begin position="1"/>
        <end position="19"/>
    </location>
</feature>
<feature type="chain" id="PRO_5012522189" evidence="1">
    <location>
        <begin position="20"/>
        <end position="307"/>
    </location>
</feature>